<proteinExistence type="predicted"/>
<comment type="caution">
    <text evidence="1">The sequence shown here is derived from an EMBL/GenBank/DDBJ whole genome shotgun (WGS) entry which is preliminary data.</text>
</comment>
<accession>A0AAN7UZX4</accession>
<organism evidence="1 2">
    <name type="scientific">Xylaria bambusicola</name>
    <dbReference type="NCBI Taxonomy" id="326684"/>
    <lineage>
        <taxon>Eukaryota</taxon>
        <taxon>Fungi</taxon>
        <taxon>Dikarya</taxon>
        <taxon>Ascomycota</taxon>
        <taxon>Pezizomycotina</taxon>
        <taxon>Sordariomycetes</taxon>
        <taxon>Xylariomycetidae</taxon>
        <taxon>Xylariales</taxon>
        <taxon>Xylariaceae</taxon>
        <taxon>Xylaria</taxon>
    </lineage>
</organism>
<evidence type="ECO:0000313" key="2">
    <source>
        <dbReference type="Proteomes" id="UP001305414"/>
    </source>
</evidence>
<sequence>MDKLYVADTPDAVKDAKGIHVLTANSGNGQAAQIFLEELAEAYGFTWTTTLVDIFTNEQKKECTL</sequence>
<dbReference type="Gene3D" id="3.40.30.10">
    <property type="entry name" value="Glutaredoxin"/>
    <property type="match status" value="1"/>
</dbReference>
<gene>
    <name evidence="1" type="ORF">RRF57_012735</name>
</gene>
<dbReference type="AlphaFoldDB" id="A0AAN7UZX4"/>
<reference evidence="1 2" key="1">
    <citation type="submission" date="2023-10" db="EMBL/GenBank/DDBJ databases">
        <title>Draft genome sequence of Xylaria bambusicola isolate GMP-LS, the root and basal stem rot pathogen of sugarcane in Indonesia.</title>
        <authorList>
            <person name="Selvaraj P."/>
            <person name="Muralishankar V."/>
            <person name="Muruganantham S."/>
            <person name="Sp S."/>
            <person name="Haryani S."/>
            <person name="Lau K.J.X."/>
            <person name="Naqvi N.I."/>
        </authorList>
    </citation>
    <scope>NUCLEOTIDE SEQUENCE [LARGE SCALE GENOMIC DNA]</scope>
    <source>
        <strain evidence="1">GMP-LS</strain>
    </source>
</reference>
<name>A0AAN7UZX4_9PEZI</name>
<dbReference type="EMBL" id="JAWHQM010000088">
    <property type="protein sequence ID" value="KAK5637023.1"/>
    <property type="molecule type" value="Genomic_DNA"/>
</dbReference>
<protein>
    <submittedName>
        <fullName evidence="1">Uncharacterized protein</fullName>
    </submittedName>
</protein>
<evidence type="ECO:0000313" key="1">
    <source>
        <dbReference type="EMBL" id="KAK5637023.1"/>
    </source>
</evidence>
<dbReference type="Proteomes" id="UP001305414">
    <property type="component" value="Unassembled WGS sequence"/>
</dbReference>
<keyword evidence="2" id="KW-1185">Reference proteome</keyword>